<dbReference type="InterPro" id="IPR009057">
    <property type="entry name" value="Homeodomain-like_sf"/>
</dbReference>
<reference evidence="7 8" key="1">
    <citation type="submission" date="2020-03" db="EMBL/GenBank/DDBJ databases">
        <title>Isolation and identification of active actinomycetes.</title>
        <authorList>
            <person name="Sun X."/>
        </authorList>
    </citation>
    <scope>NUCLEOTIDE SEQUENCE [LARGE SCALE GENOMIC DNA]</scope>
    <source>
        <strain evidence="7 8">NEAU-D13</strain>
    </source>
</reference>
<gene>
    <name evidence="7" type="ORF">G7043_41210</name>
</gene>
<dbReference type="AlphaFoldDB" id="A0A7C9VVX7"/>
<comment type="caution">
    <text evidence="7">The sequence shown here is derived from an EMBL/GenBank/DDBJ whole genome shotgun (WGS) entry which is preliminary data.</text>
</comment>
<keyword evidence="2 4" id="KW-0238">DNA-binding</keyword>
<organism evidence="7 8">
    <name type="scientific">Lentzea alba</name>
    <dbReference type="NCBI Taxonomy" id="2714351"/>
    <lineage>
        <taxon>Bacteria</taxon>
        <taxon>Bacillati</taxon>
        <taxon>Actinomycetota</taxon>
        <taxon>Actinomycetes</taxon>
        <taxon>Pseudonocardiales</taxon>
        <taxon>Pseudonocardiaceae</taxon>
        <taxon>Lentzea</taxon>
    </lineage>
</organism>
<evidence type="ECO:0000256" key="4">
    <source>
        <dbReference type="PROSITE-ProRule" id="PRU00335"/>
    </source>
</evidence>
<dbReference type="InterPro" id="IPR050109">
    <property type="entry name" value="HTH-type_TetR-like_transc_reg"/>
</dbReference>
<keyword evidence="1" id="KW-0805">Transcription regulation</keyword>
<evidence type="ECO:0000256" key="1">
    <source>
        <dbReference type="ARBA" id="ARBA00023015"/>
    </source>
</evidence>
<keyword evidence="8" id="KW-1185">Reference proteome</keyword>
<dbReference type="RefSeq" id="WP_166054129.1">
    <property type="nucleotide sequence ID" value="NZ_JAAMPJ010000015.1"/>
</dbReference>
<feature type="domain" description="HTH tetR-type" evidence="6">
    <location>
        <begin position="19"/>
        <end position="78"/>
    </location>
</feature>
<protein>
    <submittedName>
        <fullName evidence="7">TetR/AcrR family transcriptional regulator</fullName>
    </submittedName>
</protein>
<feature type="DNA-binding region" description="H-T-H motif" evidence="4">
    <location>
        <begin position="41"/>
        <end position="60"/>
    </location>
</feature>
<dbReference type="PROSITE" id="PS50977">
    <property type="entry name" value="HTH_TETR_2"/>
    <property type="match status" value="1"/>
</dbReference>
<dbReference type="Pfam" id="PF00440">
    <property type="entry name" value="TetR_N"/>
    <property type="match status" value="1"/>
</dbReference>
<sequence>MQVNGIGDARQRSGTTKRTRSRQALIDAATAVFERGWFEARVEDIARAAGVSSATAYNHFPGGKQELIGVVYAPLIQPLIEAAEADAAEQRDPLEAVERHIRSAAEVARRHRALTVPLVVAVSEQIARVGRPTVPDARDVRLIVRWTTSLTLLLAYGQERGVFRDQPPAEDLSSYHINALLQRVFSRPDESAEETADLVLGQLLPAVRRLGRDCCDR</sequence>
<evidence type="ECO:0000256" key="3">
    <source>
        <dbReference type="ARBA" id="ARBA00023163"/>
    </source>
</evidence>
<evidence type="ECO:0000313" key="8">
    <source>
        <dbReference type="Proteomes" id="UP000481360"/>
    </source>
</evidence>
<name>A0A7C9VVX7_9PSEU</name>
<accession>A0A7C9VVX7</accession>
<evidence type="ECO:0000313" key="7">
    <source>
        <dbReference type="EMBL" id="NGY65333.1"/>
    </source>
</evidence>
<dbReference type="SUPFAM" id="SSF46689">
    <property type="entry name" value="Homeodomain-like"/>
    <property type="match status" value="1"/>
</dbReference>
<proteinExistence type="predicted"/>
<evidence type="ECO:0000259" key="6">
    <source>
        <dbReference type="PROSITE" id="PS50977"/>
    </source>
</evidence>
<dbReference type="PANTHER" id="PTHR30055:SF234">
    <property type="entry name" value="HTH-TYPE TRANSCRIPTIONAL REGULATOR BETI"/>
    <property type="match status" value="1"/>
</dbReference>
<keyword evidence="3" id="KW-0804">Transcription</keyword>
<dbReference type="EMBL" id="JAAMPJ010000015">
    <property type="protein sequence ID" value="NGY65333.1"/>
    <property type="molecule type" value="Genomic_DNA"/>
</dbReference>
<evidence type="ECO:0000256" key="5">
    <source>
        <dbReference type="SAM" id="MobiDB-lite"/>
    </source>
</evidence>
<dbReference type="InterPro" id="IPR036271">
    <property type="entry name" value="Tet_transcr_reg_TetR-rel_C_sf"/>
</dbReference>
<feature type="region of interest" description="Disordered" evidence="5">
    <location>
        <begin position="1"/>
        <end position="21"/>
    </location>
</feature>
<dbReference type="SUPFAM" id="SSF48498">
    <property type="entry name" value="Tetracyclin repressor-like, C-terminal domain"/>
    <property type="match status" value="1"/>
</dbReference>
<dbReference type="GO" id="GO:0003700">
    <property type="term" value="F:DNA-binding transcription factor activity"/>
    <property type="evidence" value="ECO:0007669"/>
    <property type="project" value="TreeGrafter"/>
</dbReference>
<evidence type="ECO:0000256" key="2">
    <source>
        <dbReference type="ARBA" id="ARBA00023125"/>
    </source>
</evidence>
<dbReference type="Proteomes" id="UP000481360">
    <property type="component" value="Unassembled WGS sequence"/>
</dbReference>
<dbReference type="Gene3D" id="1.10.357.10">
    <property type="entry name" value="Tetracycline Repressor, domain 2"/>
    <property type="match status" value="1"/>
</dbReference>
<dbReference type="GO" id="GO:0000976">
    <property type="term" value="F:transcription cis-regulatory region binding"/>
    <property type="evidence" value="ECO:0007669"/>
    <property type="project" value="TreeGrafter"/>
</dbReference>
<dbReference type="InterPro" id="IPR001647">
    <property type="entry name" value="HTH_TetR"/>
</dbReference>
<dbReference type="PANTHER" id="PTHR30055">
    <property type="entry name" value="HTH-TYPE TRANSCRIPTIONAL REGULATOR RUTR"/>
    <property type="match status" value="1"/>
</dbReference>